<dbReference type="SUPFAM" id="SSF53850">
    <property type="entry name" value="Periplasmic binding protein-like II"/>
    <property type="match status" value="1"/>
</dbReference>
<evidence type="ECO:0000256" key="2">
    <source>
        <dbReference type="ARBA" id="ARBA00022448"/>
    </source>
</evidence>
<reference evidence="7 8" key="1">
    <citation type="submission" date="2018-10" db="EMBL/GenBank/DDBJ databases">
        <title>Genome-guide identification and characterization of bacteria that degrade polycyclic aromatic hydrocarbons and resist hexavalent chromium simultaneously.</title>
        <authorList>
            <person name="Feng H."/>
        </authorList>
    </citation>
    <scope>NUCLEOTIDE SEQUENCE [LARGE SCALE GENOMIC DNA]</scope>
    <source>
        <strain evidence="7 8">J015</strain>
    </source>
</reference>
<comment type="caution">
    <text evidence="7">The sequence shown here is derived from an EMBL/GenBank/DDBJ whole genome shotgun (WGS) entry which is preliminary data.</text>
</comment>
<feature type="chain" id="PRO_5038862522" evidence="5">
    <location>
        <begin position="28"/>
        <end position="296"/>
    </location>
</feature>
<evidence type="ECO:0000256" key="5">
    <source>
        <dbReference type="SAM" id="SignalP"/>
    </source>
</evidence>
<dbReference type="Proteomes" id="UP000273159">
    <property type="component" value="Unassembled WGS sequence"/>
</dbReference>
<dbReference type="AlphaFoldDB" id="A0A3B0FYB2"/>
<dbReference type="CDD" id="cd13690">
    <property type="entry name" value="PBP2_GluB"/>
    <property type="match status" value="1"/>
</dbReference>
<organism evidence="7 8">
    <name type="scientific">Pseudarthrobacter phenanthrenivorans</name>
    <name type="common">Arthrobacter phenanthrenivorans</name>
    <dbReference type="NCBI Taxonomy" id="361575"/>
    <lineage>
        <taxon>Bacteria</taxon>
        <taxon>Bacillati</taxon>
        <taxon>Actinomycetota</taxon>
        <taxon>Actinomycetes</taxon>
        <taxon>Micrococcales</taxon>
        <taxon>Micrococcaceae</taxon>
        <taxon>Pseudarthrobacter</taxon>
    </lineage>
</organism>
<feature type="signal peptide" evidence="5">
    <location>
        <begin position="1"/>
        <end position="27"/>
    </location>
</feature>
<dbReference type="GO" id="GO:0006865">
    <property type="term" value="P:amino acid transport"/>
    <property type="evidence" value="ECO:0007669"/>
    <property type="project" value="TreeGrafter"/>
</dbReference>
<dbReference type="PANTHER" id="PTHR30085:SF6">
    <property type="entry name" value="ABC TRANSPORTER GLUTAMINE-BINDING PROTEIN GLNH"/>
    <property type="match status" value="1"/>
</dbReference>
<keyword evidence="3 5" id="KW-0732">Signal</keyword>
<evidence type="ECO:0000256" key="3">
    <source>
        <dbReference type="ARBA" id="ARBA00022729"/>
    </source>
</evidence>
<name>A0A3B0FYB2_PSEPS</name>
<dbReference type="InterPro" id="IPR001638">
    <property type="entry name" value="Solute-binding_3/MltF_N"/>
</dbReference>
<sequence length="296" mass="31757">MKAFMTRRKSFFVAATAALALSLSACGGDAGTGGGSDPTVAEKPTFAAGTTMEKLSSAGSIKIGTKFDQPLFGQVGLDGKPVGFDVEIGKLIAAELGIPADKIEWSETVSANREPFIEQGKVDLVIATYTINDKRKQVVDFAGPYYEAGQALMVNKDNDTIKKPEDVKGKKVCSVTGSTPAATIVDKYGAELVPAATYSACLEPLRNKQVEAVTTDNVILAGFVDKEPDAFKLASDETFTKEPYGIGLKKGDTEFRNWINDQLEKFEENGSYEKAWEATAGSVIKTAPKLPEIDRY</sequence>
<dbReference type="Gene3D" id="3.40.190.10">
    <property type="entry name" value="Periplasmic binding protein-like II"/>
    <property type="match status" value="2"/>
</dbReference>
<comment type="similarity">
    <text evidence="1 4">Belongs to the bacterial solute-binding protein 3 family.</text>
</comment>
<gene>
    <name evidence="7" type="ORF">D7Z96_02365</name>
</gene>
<dbReference type="PROSITE" id="PS51257">
    <property type="entry name" value="PROKAR_LIPOPROTEIN"/>
    <property type="match status" value="1"/>
</dbReference>
<evidence type="ECO:0000313" key="8">
    <source>
        <dbReference type="Proteomes" id="UP000273159"/>
    </source>
</evidence>
<protein>
    <submittedName>
        <fullName evidence="7">Glutamate ABC transporter substrate-binding protein</fullName>
    </submittedName>
</protein>
<feature type="domain" description="Solute-binding protein family 3/N-terminal" evidence="6">
    <location>
        <begin position="60"/>
        <end position="283"/>
    </location>
</feature>
<dbReference type="SMART" id="SM00062">
    <property type="entry name" value="PBPb"/>
    <property type="match status" value="1"/>
</dbReference>
<dbReference type="EMBL" id="RBNH01000002">
    <property type="protein sequence ID" value="RKO26651.1"/>
    <property type="molecule type" value="Genomic_DNA"/>
</dbReference>
<dbReference type="InterPro" id="IPR018313">
    <property type="entry name" value="SBP_3_CS"/>
</dbReference>
<evidence type="ECO:0000256" key="4">
    <source>
        <dbReference type="RuleBase" id="RU003744"/>
    </source>
</evidence>
<accession>A0A3B0FYB2</accession>
<dbReference type="PANTHER" id="PTHR30085">
    <property type="entry name" value="AMINO ACID ABC TRANSPORTER PERMEASE"/>
    <property type="match status" value="1"/>
</dbReference>
<proteinExistence type="inferred from homology"/>
<reference evidence="8" key="2">
    <citation type="submission" date="2018-10" db="EMBL/GenBank/DDBJ databases">
        <authorList>
            <person name="Wang Y."/>
            <person name="Wang J."/>
            <person name="Yang X."/>
            <person name="Wang Z."/>
            <person name="Huang Y."/>
        </authorList>
    </citation>
    <scope>NUCLEOTIDE SEQUENCE [LARGE SCALE GENOMIC DNA]</scope>
    <source>
        <strain evidence="8">J015</strain>
    </source>
</reference>
<dbReference type="RefSeq" id="WP_013601694.1">
    <property type="nucleotide sequence ID" value="NZ_RBNH01000002.1"/>
</dbReference>
<dbReference type="OMA" id="FSEEPYG"/>
<keyword evidence="2" id="KW-0813">Transport</keyword>
<dbReference type="InterPro" id="IPR051455">
    <property type="entry name" value="Bact_solute-bind_prot3"/>
</dbReference>
<evidence type="ECO:0000313" key="7">
    <source>
        <dbReference type="EMBL" id="RKO26651.1"/>
    </source>
</evidence>
<evidence type="ECO:0000256" key="1">
    <source>
        <dbReference type="ARBA" id="ARBA00010333"/>
    </source>
</evidence>
<dbReference type="GO" id="GO:0005576">
    <property type="term" value="C:extracellular region"/>
    <property type="evidence" value="ECO:0007669"/>
    <property type="project" value="TreeGrafter"/>
</dbReference>
<dbReference type="Pfam" id="PF00497">
    <property type="entry name" value="SBP_bac_3"/>
    <property type="match status" value="1"/>
</dbReference>
<dbReference type="GO" id="GO:0030288">
    <property type="term" value="C:outer membrane-bounded periplasmic space"/>
    <property type="evidence" value="ECO:0007669"/>
    <property type="project" value="TreeGrafter"/>
</dbReference>
<dbReference type="PROSITE" id="PS01039">
    <property type="entry name" value="SBP_BACTERIAL_3"/>
    <property type="match status" value="1"/>
</dbReference>
<evidence type="ECO:0000259" key="6">
    <source>
        <dbReference type="SMART" id="SM00062"/>
    </source>
</evidence>